<name>A0A4S3J3U3_9EURO</name>
<accession>A0A4S3J3U3</accession>
<sequence length="76" mass="8619">MVEKQKYFDLAYPVRETISHPYAPVPGTSNVDKDANKDLHDKESPKEEVAESSLIKIPRNHENCSSSDEFILTKAE</sequence>
<gene>
    <name evidence="2" type="ORF">EYZ11_011025</name>
</gene>
<keyword evidence="3" id="KW-1185">Reference proteome</keyword>
<evidence type="ECO:0000313" key="2">
    <source>
        <dbReference type="EMBL" id="THC89526.1"/>
    </source>
</evidence>
<organism evidence="2 3">
    <name type="scientific">Aspergillus tanneri</name>
    <dbReference type="NCBI Taxonomy" id="1220188"/>
    <lineage>
        <taxon>Eukaryota</taxon>
        <taxon>Fungi</taxon>
        <taxon>Dikarya</taxon>
        <taxon>Ascomycota</taxon>
        <taxon>Pezizomycotina</taxon>
        <taxon>Eurotiomycetes</taxon>
        <taxon>Eurotiomycetidae</taxon>
        <taxon>Eurotiales</taxon>
        <taxon>Aspergillaceae</taxon>
        <taxon>Aspergillus</taxon>
        <taxon>Aspergillus subgen. Circumdati</taxon>
    </lineage>
</organism>
<feature type="region of interest" description="Disordered" evidence="1">
    <location>
        <begin position="19"/>
        <end position="53"/>
    </location>
</feature>
<dbReference type="EMBL" id="SOSA01000642">
    <property type="protein sequence ID" value="THC89526.1"/>
    <property type="molecule type" value="Genomic_DNA"/>
</dbReference>
<evidence type="ECO:0000256" key="1">
    <source>
        <dbReference type="SAM" id="MobiDB-lite"/>
    </source>
</evidence>
<dbReference type="VEuPathDB" id="FungiDB:EYZ11_011025"/>
<feature type="compositionally biased region" description="Basic and acidic residues" evidence="1">
    <location>
        <begin position="31"/>
        <end position="49"/>
    </location>
</feature>
<evidence type="ECO:0000313" key="3">
    <source>
        <dbReference type="Proteomes" id="UP000308092"/>
    </source>
</evidence>
<proteinExistence type="predicted"/>
<dbReference type="AlphaFoldDB" id="A0A4S3J3U3"/>
<protein>
    <submittedName>
        <fullName evidence="2">Uncharacterized protein</fullName>
    </submittedName>
</protein>
<reference evidence="2 3" key="1">
    <citation type="submission" date="2019-03" db="EMBL/GenBank/DDBJ databases">
        <title>The genome sequence of a newly discovered highly antifungal drug resistant Aspergillus species, Aspergillus tanneri NIH 1004.</title>
        <authorList>
            <person name="Mounaud S."/>
            <person name="Singh I."/>
            <person name="Joardar V."/>
            <person name="Pakala S."/>
            <person name="Pakala S."/>
            <person name="Venepally P."/>
            <person name="Hoover J."/>
            <person name="Nierman W."/>
            <person name="Chung J."/>
            <person name="Losada L."/>
        </authorList>
    </citation>
    <scope>NUCLEOTIDE SEQUENCE [LARGE SCALE GENOMIC DNA]</scope>
    <source>
        <strain evidence="2 3">NIH1004</strain>
    </source>
</reference>
<dbReference type="Proteomes" id="UP000308092">
    <property type="component" value="Unassembled WGS sequence"/>
</dbReference>
<comment type="caution">
    <text evidence="2">The sequence shown here is derived from an EMBL/GenBank/DDBJ whole genome shotgun (WGS) entry which is preliminary data.</text>
</comment>